<keyword evidence="10" id="KW-1185">Reference proteome</keyword>
<dbReference type="InterPro" id="IPR002550">
    <property type="entry name" value="CNNM"/>
</dbReference>
<protein>
    <recommendedName>
        <fullName evidence="11">HlyC/CorC family transporter</fullName>
    </recommendedName>
</protein>
<dbReference type="EMBL" id="CP034412">
    <property type="protein sequence ID" value="QCY46764.1"/>
    <property type="molecule type" value="Genomic_DNA"/>
</dbReference>
<evidence type="ECO:0000256" key="6">
    <source>
        <dbReference type="SAM" id="Phobius"/>
    </source>
</evidence>
<dbReference type="Proteomes" id="UP000307000">
    <property type="component" value="Chromosome"/>
</dbReference>
<gene>
    <name evidence="9" type="ORF">GcLGCM259_1017</name>
</gene>
<evidence type="ECO:0000256" key="5">
    <source>
        <dbReference type="SAM" id="MobiDB-lite"/>
    </source>
</evidence>
<dbReference type="PANTHER" id="PTHR43099">
    <property type="entry name" value="UPF0053 PROTEIN YRKA"/>
    <property type="match status" value="1"/>
</dbReference>
<organism evidence="9 10">
    <name type="scientific">Glutamicibacter creatinolyticus</name>
    <dbReference type="NCBI Taxonomy" id="162496"/>
    <lineage>
        <taxon>Bacteria</taxon>
        <taxon>Bacillati</taxon>
        <taxon>Actinomycetota</taxon>
        <taxon>Actinomycetes</taxon>
        <taxon>Micrococcales</taxon>
        <taxon>Micrococcaceae</taxon>
        <taxon>Glutamicibacter</taxon>
    </lineage>
</organism>
<dbReference type="GO" id="GO:0005886">
    <property type="term" value="C:plasma membrane"/>
    <property type="evidence" value="ECO:0007669"/>
    <property type="project" value="UniProtKB-SubCell"/>
</dbReference>
<feature type="region of interest" description="Disordered" evidence="5">
    <location>
        <begin position="343"/>
        <end position="364"/>
    </location>
</feature>
<feature type="transmembrane region" description="Helical" evidence="6">
    <location>
        <begin position="95"/>
        <end position="117"/>
    </location>
</feature>
<sequence length="364" mass="39471">MSDFMGLVWLVVLLLANAFFVGGEFAVMSARRSQIEPLADDGHKRAKVALWAMEHVSVMLAVCQLGITVCSLLILNISEPAIHHLLVVPLQAMGVPVAVADTSAFLIALVAVTFLHVTFGEMVPKNISVSVADKAVLLLAPPLVWLSKPLHPVISLLNGSANLVLKMFGVEPQNEVSSAYTAAEVRSIIQSSSEEGTLENEDALRLSKALEFTSVTASQCMVPLEDLFTLEWGQTTAREFESKVAKTGFSRMMITREGIPVGYWHVKDVMLIDDEHSTQPLLNLPLHPLGQVAHTDEIEVALEAMRQQGNHLSTVIDADGKVTGVVFLEDIIEVLVGEISDTTRKRHVPPRAPRNGHAPGTATT</sequence>
<evidence type="ECO:0000313" key="10">
    <source>
        <dbReference type="Proteomes" id="UP000307000"/>
    </source>
</evidence>
<feature type="transmembrane region" description="Helical" evidence="6">
    <location>
        <begin position="48"/>
        <end position="75"/>
    </location>
</feature>
<reference evidence="9 10" key="1">
    <citation type="submission" date="2018-12" db="EMBL/GenBank/DDBJ databases">
        <title>Complete Genome Sequence of Glutamicibacter creatinolyticus strain LGCM259,isolated from an abscess of a 12-year-old mare in Italy.</title>
        <authorList>
            <person name="Santos R.G."/>
            <person name="Silva A.L."/>
            <person name="Seyffert N."/>
            <person name="Castro T.L.P."/>
            <person name="Attili A.R."/>
            <person name="Rifici C."/>
            <person name="Mazzullo G."/>
            <person name="Brenig B."/>
            <person name="Venanzi F."/>
            <person name="Azevedo V."/>
        </authorList>
    </citation>
    <scope>NUCLEOTIDE SEQUENCE [LARGE SCALE GENOMIC DNA]</scope>
    <source>
        <strain evidence="9 10">LGCM 259</strain>
    </source>
</reference>
<accession>A0A5B7WU49</accession>
<dbReference type="Pfam" id="PF00571">
    <property type="entry name" value="CBS"/>
    <property type="match status" value="1"/>
</dbReference>
<dbReference type="InterPro" id="IPR000644">
    <property type="entry name" value="CBS_dom"/>
</dbReference>
<keyword evidence="2" id="KW-1003">Cell membrane</keyword>
<dbReference type="Pfam" id="PF01595">
    <property type="entry name" value="CNNM"/>
    <property type="match status" value="1"/>
</dbReference>
<dbReference type="RefSeq" id="WP_138925950.1">
    <property type="nucleotide sequence ID" value="NZ_CP034412.1"/>
</dbReference>
<proteinExistence type="predicted"/>
<feature type="domain" description="CNNM transmembrane" evidence="8">
    <location>
        <begin position="1"/>
        <end position="202"/>
    </location>
</feature>
<comment type="subcellular location">
    <subcellularLocation>
        <location evidence="1">Cell membrane</location>
        <topology evidence="1">Multi-pass membrane protein</topology>
    </subcellularLocation>
</comment>
<dbReference type="InterPro" id="IPR046342">
    <property type="entry name" value="CBS_dom_sf"/>
</dbReference>
<evidence type="ECO:0000256" key="1">
    <source>
        <dbReference type="ARBA" id="ARBA00004651"/>
    </source>
</evidence>
<keyword evidence="4 6" id="KW-1133">Transmembrane helix</keyword>
<dbReference type="PROSITE" id="PS51846">
    <property type="entry name" value="CNNM"/>
    <property type="match status" value="1"/>
</dbReference>
<dbReference type="KEGG" id="gcr:GcLGCM259_1017"/>
<dbReference type="SUPFAM" id="SSF54631">
    <property type="entry name" value="CBS-domain pair"/>
    <property type="match status" value="1"/>
</dbReference>
<keyword evidence="4 6" id="KW-0472">Membrane</keyword>
<keyword evidence="4 6" id="KW-0812">Transmembrane</keyword>
<keyword evidence="3" id="KW-0129">CBS domain</keyword>
<dbReference type="InterPro" id="IPR051676">
    <property type="entry name" value="UPF0053_domain"/>
</dbReference>
<dbReference type="PROSITE" id="PS51371">
    <property type="entry name" value="CBS"/>
    <property type="match status" value="1"/>
</dbReference>
<feature type="domain" description="CBS" evidence="7">
    <location>
        <begin position="285"/>
        <end position="342"/>
    </location>
</feature>
<dbReference type="Gene3D" id="3.10.580.10">
    <property type="entry name" value="CBS-domain"/>
    <property type="match status" value="1"/>
</dbReference>
<dbReference type="PANTHER" id="PTHR43099:SF5">
    <property type="entry name" value="HLYC_CORC FAMILY TRANSPORTER"/>
    <property type="match status" value="1"/>
</dbReference>
<name>A0A5B7WU49_9MICC</name>
<evidence type="ECO:0000313" key="9">
    <source>
        <dbReference type="EMBL" id="QCY46764.1"/>
    </source>
</evidence>
<evidence type="ECO:0000256" key="4">
    <source>
        <dbReference type="PROSITE-ProRule" id="PRU01193"/>
    </source>
</evidence>
<feature type="transmembrane region" description="Helical" evidence="6">
    <location>
        <begin position="6"/>
        <end position="27"/>
    </location>
</feature>
<evidence type="ECO:0008006" key="11">
    <source>
        <dbReference type="Google" id="ProtNLM"/>
    </source>
</evidence>
<dbReference type="AlphaFoldDB" id="A0A5B7WU49"/>
<evidence type="ECO:0000259" key="8">
    <source>
        <dbReference type="PROSITE" id="PS51846"/>
    </source>
</evidence>
<evidence type="ECO:0000256" key="2">
    <source>
        <dbReference type="ARBA" id="ARBA00022475"/>
    </source>
</evidence>
<evidence type="ECO:0000256" key="3">
    <source>
        <dbReference type="PROSITE-ProRule" id="PRU00703"/>
    </source>
</evidence>
<evidence type="ECO:0000259" key="7">
    <source>
        <dbReference type="PROSITE" id="PS51371"/>
    </source>
</evidence>